<dbReference type="PANTHER" id="PTHR40027">
    <property type="entry name" value="CELL DIVISION PROTEIN DIVIC"/>
    <property type="match status" value="1"/>
</dbReference>
<name>A0A1H8TLP3_9BACI</name>
<feature type="coiled-coil region" evidence="1">
    <location>
        <begin position="62"/>
        <end position="96"/>
    </location>
</feature>
<evidence type="ECO:0000313" key="2">
    <source>
        <dbReference type="EMBL" id="SEO91892.1"/>
    </source>
</evidence>
<keyword evidence="1" id="KW-0175">Coiled coil</keyword>
<dbReference type="InterPro" id="IPR039076">
    <property type="entry name" value="DivIC"/>
</dbReference>
<keyword evidence="2" id="KW-0131">Cell cycle</keyword>
<dbReference type="GO" id="GO:0051301">
    <property type="term" value="P:cell division"/>
    <property type="evidence" value="ECO:0007669"/>
    <property type="project" value="UniProtKB-KW"/>
</dbReference>
<dbReference type="OrthoDB" id="2991180at2"/>
<keyword evidence="2" id="KW-0132">Cell division</keyword>
<dbReference type="InterPro" id="IPR007060">
    <property type="entry name" value="FtsL/DivIC"/>
</dbReference>
<accession>A0A1H8TLP3</accession>
<keyword evidence="3" id="KW-1185">Reference proteome</keyword>
<evidence type="ECO:0000313" key="3">
    <source>
        <dbReference type="Proteomes" id="UP000199300"/>
    </source>
</evidence>
<sequence length="126" mass="15033">MGRHQQKVARFRSKTMDQYDIKQERARRKKQRLRRRLILFAVLALVTFSTVFSYHRNQRAIHAEKVAEYEALKNQMVQLEGEARSLSEEISLLEDESYVLRIAKTNYFFTEEGEIVFKLTEEDPAY</sequence>
<dbReference type="Pfam" id="PF04977">
    <property type="entry name" value="DivIC"/>
    <property type="match status" value="1"/>
</dbReference>
<dbReference type="PANTHER" id="PTHR40027:SF1">
    <property type="entry name" value="CELL DIVISION PROTEIN DIVIC"/>
    <property type="match status" value="1"/>
</dbReference>
<proteinExistence type="predicted"/>
<gene>
    <name evidence="2" type="ORF">SAMN04488134_11735</name>
</gene>
<dbReference type="Proteomes" id="UP000199300">
    <property type="component" value="Unassembled WGS sequence"/>
</dbReference>
<dbReference type="EMBL" id="FODJ01000017">
    <property type="protein sequence ID" value="SEO91892.1"/>
    <property type="molecule type" value="Genomic_DNA"/>
</dbReference>
<dbReference type="STRING" id="872970.SAMN04488134_11735"/>
<reference evidence="2 3" key="1">
    <citation type="submission" date="2016-10" db="EMBL/GenBank/DDBJ databases">
        <authorList>
            <person name="de Groot N.N."/>
        </authorList>
    </citation>
    <scope>NUCLEOTIDE SEQUENCE [LARGE SCALE GENOMIC DNA]</scope>
    <source>
        <strain evidence="2 3">CGMCC 1.10434</strain>
    </source>
</reference>
<organism evidence="2 3">
    <name type="scientific">Amphibacillus marinus</name>
    <dbReference type="NCBI Taxonomy" id="872970"/>
    <lineage>
        <taxon>Bacteria</taxon>
        <taxon>Bacillati</taxon>
        <taxon>Bacillota</taxon>
        <taxon>Bacilli</taxon>
        <taxon>Bacillales</taxon>
        <taxon>Bacillaceae</taxon>
        <taxon>Amphibacillus</taxon>
    </lineage>
</organism>
<evidence type="ECO:0000256" key="1">
    <source>
        <dbReference type="SAM" id="Coils"/>
    </source>
</evidence>
<dbReference type="AlphaFoldDB" id="A0A1H8TLP3"/>
<dbReference type="RefSeq" id="WP_091500289.1">
    <property type="nucleotide sequence ID" value="NZ_FODJ01000017.1"/>
</dbReference>
<protein>
    <submittedName>
        <fullName evidence="2">Cell division protein DivIC</fullName>
    </submittedName>
</protein>